<reference evidence="5 6" key="1">
    <citation type="journal article" date="2023" name="Hortic Res">
        <title>Pangenome of water caltrop reveals structural variations and asymmetric subgenome divergence after allopolyploidization.</title>
        <authorList>
            <person name="Zhang X."/>
            <person name="Chen Y."/>
            <person name="Wang L."/>
            <person name="Yuan Y."/>
            <person name="Fang M."/>
            <person name="Shi L."/>
            <person name="Lu R."/>
            <person name="Comes H.P."/>
            <person name="Ma Y."/>
            <person name="Chen Y."/>
            <person name="Huang G."/>
            <person name="Zhou Y."/>
            <person name="Zheng Z."/>
            <person name="Qiu Y."/>
        </authorList>
    </citation>
    <scope>NUCLEOTIDE SEQUENCE [LARGE SCALE GENOMIC DNA]</scope>
    <source>
        <tissue evidence="5">Roots</tissue>
    </source>
</reference>
<protein>
    <recommendedName>
        <fullName evidence="4">Pentatricopeptide repeat-containing protein-mitochondrial domain-containing protein</fullName>
    </recommendedName>
</protein>
<feature type="domain" description="Pentatricopeptide repeat-containing protein-mitochondrial" evidence="4">
    <location>
        <begin position="199"/>
        <end position="305"/>
    </location>
</feature>
<dbReference type="SUPFAM" id="SSF81901">
    <property type="entry name" value="HCP-like"/>
    <property type="match status" value="1"/>
</dbReference>
<dbReference type="PANTHER" id="PTHR47447">
    <property type="entry name" value="OS03G0856100 PROTEIN"/>
    <property type="match status" value="1"/>
</dbReference>
<evidence type="ECO:0000256" key="1">
    <source>
        <dbReference type="ARBA" id="ARBA00007626"/>
    </source>
</evidence>
<dbReference type="Pfam" id="PF23276">
    <property type="entry name" value="TPR_24"/>
    <property type="match status" value="1"/>
</dbReference>
<dbReference type="EMBL" id="JAXIOK010000013">
    <property type="protein sequence ID" value="KAK4757116.1"/>
    <property type="molecule type" value="Genomic_DNA"/>
</dbReference>
<feature type="repeat" description="PPR" evidence="3">
    <location>
        <begin position="716"/>
        <end position="750"/>
    </location>
</feature>
<feature type="repeat" description="PPR" evidence="3">
    <location>
        <begin position="468"/>
        <end position="498"/>
    </location>
</feature>
<dbReference type="AlphaFoldDB" id="A0AAN7K161"/>
<comment type="caution">
    <text evidence="5">The sequence shown here is derived from an EMBL/GenBank/DDBJ whole genome shotgun (WGS) entry which is preliminary data.</text>
</comment>
<dbReference type="Pfam" id="PF01535">
    <property type="entry name" value="PPR"/>
    <property type="match status" value="2"/>
</dbReference>
<dbReference type="Pfam" id="PF13041">
    <property type="entry name" value="PPR_2"/>
    <property type="match status" value="4"/>
</dbReference>
<dbReference type="InterPro" id="IPR057027">
    <property type="entry name" value="TPR_mt"/>
</dbReference>
<keyword evidence="6" id="KW-1185">Reference proteome</keyword>
<feature type="repeat" description="PPR" evidence="3">
    <location>
        <begin position="644"/>
        <end position="674"/>
    </location>
</feature>
<dbReference type="Proteomes" id="UP001345219">
    <property type="component" value="Chromosome 6"/>
</dbReference>
<evidence type="ECO:0000256" key="3">
    <source>
        <dbReference type="PROSITE-ProRule" id="PRU00708"/>
    </source>
</evidence>
<evidence type="ECO:0000256" key="2">
    <source>
        <dbReference type="ARBA" id="ARBA00022737"/>
    </source>
</evidence>
<feature type="repeat" description="PPR" evidence="3">
    <location>
        <begin position="433"/>
        <end position="467"/>
    </location>
</feature>
<evidence type="ECO:0000313" key="5">
    <source>
        <dbReference type="EMBL" id="KAK4757116.1"/>
    </source>
</evidence>
<gene>
    <name evidence="5" type="ORF">SAY87_007243</name>
</gene>
<dbReference type="PROSITE" id="PS51375">
    <property type="entry name" value="PPR"/>
    <property type="match status" value="11"/>
</dbReference>
<evidence type="ECO:0000313" key="6">
    <source>
        <dbReference type="Proteomes" id="UP001345219"/>
    </source>
</evidence>
<dbReference type="InterPro" id="IPR002885">
    <property type="entry name" value="PPR_rpt"/>
</dbReference>
<dbReference type="PANTHER" id="PTHR47447:SF22">
    <property type="entry name" value="TETRATRICOPEPTIDE-LIKE HELICAL DOMAIN SUPERFAMILY"/>
    <property type="match status" value="1"/>
</dbReference>
<feature type="repeat" description="PPR" evidence="3">
    <location>
        <begin position="609"/>
        <end position="643"/>
    </location>
</feature>
<accession>A0AAN7K161</accession>
<feature type="repeat" description="PPR" evidence="3">
    <location>
        <begin position="279"/>
        <end position="313"/>
    </location>
</feature>
<dbReference type="InterPro" id="IPR011990">
    <property type="entry name" value="TPR-like_helical_dom_sf"/>
</dbReference>
<comment type="similarity">
    <text evidence="1">Belongs to the PPR family. P subfamily.</text>
</comment>
<feature type="repeat" description="PPR" evidence="3">
    <location>
        <begin position="175"/>
        <end position="209"/>
    </location>
</feature>
<feature type="repeat" description="PPR" evidence="3">
    <location>
        <begin position="681"/>
        <end position="715"/>
    </location>
</feature>
<feature type="repeat" description="PPR" evidence="3">
    <location>
        <begin position="751"/>
        <end position="785"/>
    </location>
</feature>
<dbReference type="NCBIfam" id="TIGR00756">
    <property type="entry name" value="PPR"/>
    <property type="match status" value="10"/>
</dbReference>
<organism evidence="5 6">
    <name type="scientific">Trapa incisa</name>
    <dbReference type="NCBI Taxonomy" id="236973"/>
    <lineage>
        <taxon>Eukaryota</taxon>
        <taxon>Viridiplantae</taxon>
        <taxon>Streptophyta</taxon>
        <taxon>Embryophyta</taxon>
        <taxon>Tracheophyta</taxon>
        <taxon>Spermatophyta</taxon>
        <taxon>Magnoliopsida</taxon>
        <taxon>eudicotyledons</taxon>
        <taxon>Gunneridae</taxon>
        <taxon>Pentapetalae</taxon>
        <taxon>rosids</taxon>
        <taxon>malvids</taxon>
        <taxon>Myrtales</taxon>
        <taxon>Lythraceae</taxon>
        <taxon>Trapa</taxon>
    </lineage>
</organism>
<keyword evidence="2" id="KW-0677">Repeat</keyword>
<proteinExistence type="inferred from homology"/>
<evidence type="ECO:0000259" key="4">
    <source>
        <dbReference type="Pfam" id="PF23276"/>
    </source>
</evidence>
<feature type="repeat" description="PPR" evidence="3">
    <location>
        <begin position="574"/>
        <end position="608"/>
    </location>
</feature>
<dbReference type="Gene3D" id="1.25.40.10">
    <property type="entry name" value="Tetratricopeptide repeat domain"/>
    <property type="match status" value="6"/>
</dbReference>
<sequence>MRRYTHIFRLWFYEECSDALRLRRFICTGDQVSPSVSSDSEQLVSNIVSIFTKKPFHRDSLELRNLAPALTTKVVESVLNRFKSWKIAHEFFDWASSQSGYMHNCYTINALAAVLSGARRNAEMKTLSSYLVNSRCPMTPGALGFFIRCLGNVGMVEEADAVLNQAKDLGLCIPNKYTYNCLLQAISRSNKVEILEMRLKEMTDFGWELDKFTLTPVLQMYCNLGRMKCAMRVFEIMGDQDWLDVHSLSIMVLRLSKLCLTDEVFELIQKMESRNIRVNEQTFCILIHGFVKESKLDAALELFDKMKRSGFTPEISLYDTIIEGLCKKGQLKRALDLYLEMRESGISPDSKLLIKLSNFFSEEQMIQLLEELPEGMDTKTVTLYYNLLLTFYIKAGLTDKAHIMLRGIMGSDSNSCDTAMDSLIKFKGAGFVSTASFNIVISGLIQKGEVDSAVGLFLDMGQVHCRPTVEIYNNLIEALCNSNKLDVAKDLLREMEATSGLSPTQFTHNCIFGCLCRREDTIGAIDMVKVMRVYVHEPWIKHSSDLVKRLCNKGRVTEACSFLADLVEEGFVPDIVAYSTAMRGLIQTHKIDQAMELFRDLQAQGCHPDVVAYNILISGLCKAKRVSEADKLFEEMLEGGLFPSVVTYNSMIDGWCQIGDVDRALLCLSKISRKAQEGGPDVITYTTLIDGLCNAGKPDEALTMWDEMKRQGCVPHSITFMAMIKGLSKSGRPEEARSYLKEMLREGMKPQIYVYVALLEALISEQKLDETFQVLREMLEIGSFPELKDKWHVALRDVLAKLVQDERTSSSIRALVAEGHLGPHLSDTDR</sequence>
<name>A0AAN7K161_9MYRT</name>
<feature type="repeat" description="PPR" evidence="3">
    <location>
        <begin position="314"/>
        <end position="348"/>
    </location>
</feature>
<dbReference type="Pfam" id="PF13812">
    <property type="entry name" value="PPR_3"/>
    <property type="match status" value="1"/>
</dbReference>